<evidence type="ECO:0000259" key="1">
    <source>
        <dbReference type="Pfam" id="PF09848"/>
    </source>
</evidence>
<comment type="caution">
    <text evidence="2">The sequence shown here is derived from an EMBL/GenBank/DDBJ whole genome shotgun (WGS) entry which is preliminary data.</text>
</comment>
<dbReference type="AlphaFoldDB" id="A0A5M3WH68"/>
<gene>
    <name evidence="2" type="ORF">Amac_012350</name>
</gene>
<sequence>MTWTPTGWATVRQANLDPDQRSAPSFDTLVRHTYRVLATRAMRGVVLYAEDPAINHLLEDLGVPVLEG</sequence>
<evidence type="ECO:0000313" key="2">
    <source>
        <dbReference type="EMBL" id="GES07640.1"/>
    </source>
</evidence>
<reference evidence="2 3" key="1">
    <citation type="submission" date="2019-10" db="EMBL/GenBank/DDBJ databases">
        <title>Whole genome shotgun sequence of Acrocarpospora macrocephala NBRC 16266.</title>
        <authorList>
            <person name="Ichikawa N."/>
            <person name="Kimura A."/>
            <person name="Kitahashi Y."/>
            <person name="Komaki H."/>
            <person name="Oguchi A."/>
        </authorList>
    </citation>
    <scope>NUCLEOTIDE SEQUENCE [LARGE SCALE GENOMIC DNA]</scope>
    <source>
        <strain evidence="2 3">NBRC 16266</strain>
    </source>
</reference>
<feature type="domain" description="Schlafen group 3-like DNA/RNA helicase" evidence="1">
    <location>
        <begin position="17"/>
        <end position="51"/>
    </location>
</feature>
<protein>
    <recommendedName>
        <fullName evidence="1">Schlafen group 3-like DNA/RNA helicase domain-containing protein</fullName>
    </recommendedName>
</protein>
<dbReference type="Pfam" id="PF09848">
    <property type="entry name" value="SLFN-g3_helicase"/>
    <property type="match status" value="1"/>
</dbReference>
<keyword evidence="3" id="KW-1185">Reference proteome</keyword>
<dbReference type="Proteomes" id="UP000331127">
    <property type="component" value="Unassembled WGS sequence"/>
</dbReference>
<proteinExistence type="predicted"/>
<name>A0A5M3WH68_9ACTN</name>
<dbReference type="InterPro" id="IPR018647">
    <property type="entry name" value="SLFN_3-like_DNA/RNA_helicase"/>
</dbReference>
<evidence type="ECO:0000313" key="3">
    <source>
        <dbReference type="Proteomes" id="UP000331127"/>
    </source>
</evidence>
<accession>A0A5M3WH68</accession>
<organism evidence="2 3">
    <name type="scientific">Acrocarpospora macrocephala</name>
    <dbReference type="NCBI Taxonomy" id="150177"/>
    <lineage>
        <taxon>Bacteria</taxon>
        <taxon>Bacillati</taxon>
        <taxon>Actinomycetota</taxon>
        <taxon>Actinomycetes</taxon>
        <taxon>Streptosporangiales</taxon>
        <taxon>Streptosporangiaceae</taxon>
        <taxon>Acrocarpospora</taxon>
    </lineage>
</organism>
<dbReference type="EMBL" id="BLAE01000007">
    <property type="protein sequence ID" value="GES07640.1"/>
    <property type="molecule type" value="Genomic_DNA"/>
</dbReference>